<dbReference type="PANTHER" id="PTHR23291:SF115">
    <property type="entry name" value="MODULATOR OF FTSH PROTEASE YCCA"/>
    <property type="match status" value="1"/>
</dbReference>
<evidence type="ECO:0000313" key="8">
    <source>
        <dbReference type="EMBL" id="MFC3139603.1"/>
    </source>
</evidence>
<evidence type="ECO:0000313" key="9">
    <source>
        <dbReference type="Proteomes" id="UP001595621"/>
    </source>
</evidence>
<keyword evidence="9" id="KW-1185">Reference proteome</keyword>
<dbReference type="Pfam" id="PF01027">
    <property type="entry name" value="Bax1-I"/>
    <property type="match status" value="1"/>
</dbReference>
<evidence type="ECO:0000256" key="7">
    <source>
        <dbReference type="RuleBase" id="RU004379"/>
    </source>
</evidence>
<proteinExistence type="inferred from homology"/>
<comment type="similarity">
    <text evidence="2 7">Belongs to the BI1 family.</text>
</comment>
<keyword evidence="3" id="KW-1003">Cell membrane</keyword>
<gene>
    <name evidence="8" type="ORF">ACFOE0_15640</name>
</gene>
<dbReference type="PANTHER" id="PTHR23291">
    <property type="entry name" value="BAX INHIBITOR-RELATED"/>
    <property type="match status" value="1"/>
</dbReference>
<evidence type="ECO:0000256" key="3">
    <source>
        <dbReference type="ARBA" id="ARBA00022475"/>
    </source>
</evidence>
<dbReference type="CDD" id="cd10433">
    <property type="entry name" value="YccA_like"/>
    <property type="match status" value="1"/>
</dbReference>
<accession>A0ABV7GFX4</accession>
<dbReference type="InterPro" id="IPR006214">
    <property type="entry name" value="Bax_inhibitor_1-related"/>
</dbReference>
<comment type="caution">
    <text evidence="8">The sequence shown here is derived from an EMBL/GenBank/DDBJ whole genome shotgun (WGS) entry which is preliminary data.</text>
</comment>
<dbReference type="Proteomes" id="UP001595621">
    <property type="component" value="Unassembled WGS sequence"/>
</dbReference>
<protein>
    <submittedName>
        <fullName evidence="8">Bax inhibitor-1/YccA family protein</fullName>
    </submittedName>
</protein>
<keyword evidence="5 7" id="KW-1133">Transmembrane helix</keyword>
<feature type="transmembrane region" description="Helical" evidence="7">
    <location>
        <begin position="161"/>
        <end position="178"/>
    </location>
</feature>
<sequence>MKQESTYSSQLSTLEVNKMLKNTYMLLAMTLAFSAVCAAVGMAFGIGRFASLGLSIGSLVLLFVTLRKADTSAGLFWVFAFTGMQGASLGYILNHYVGMANGPQLIMQALGLTSVIFVALSMYALTTKKDFSFMGGFLFAGLIVVMVAGLINIFVGSSVVFMALNAAIALLMTALILYDTSRIVNGGETNYIRATVSLYLDFINLFIALLNLLGMSNDD</sequence>
<organism evidence="8 9">
    <name type="scientific">Shewanella submarina</name>
    <dbReference type="NCBI Taxonomy" id="2016376"/>
    <lineage>
        <taxon>Bacteria</taxon>
        <taxon>Pseudomonadati</taxon>
        <taxon>Pseudomonadota</taxon>
        <taxon>Gammaproteobacteria</taxon>
        <taxon>Alteromonadales</taxon>
        <taxon>Shewanellaceae</taxon>
        <taxon>Shewanella</taxon>
    </lineage>
</organism>
<evidence type="ECO:0000256" key="4">
    <source>
        <dbReference type="ARBA" id="ARBA00022692"/>
    </source>
</evidence>
<evidence type="ECO:0000256" key="1">
    <source>
        <dbReference type="ARBA" id="ARBA00004651"/>
    </source>
</evidence>
<reference evidence="9" key="1">
    <citation type="journal article" date="2019" name="Int. J. Syst. Evol. Microbiol.">
        <title>The Global Catalogue of Microorganisms (GCM) 10K type strain sequencing project: providing services to taxonomists for standard genome sequencing and annotation.</title>
        <authorList>
            <consortium name="The Broad Institute Genomics Platform"/>
            <consortium name="The Broad Institute Genome Sequencing Center for Infectious Disease"/>
            <person name="Wu L."/>
            <person name="Ma J."/>
        </authorList>
    </citation>
    <scope>NUCLEOTIDE SEQUENCE [LARGE SCALE GENOMIC DNA]</scope>
    <source>
        <strain evidence="9">KCTC 52277</strain>
    </source>
</reference>
<feature type="transmembrane region" description="Helical" evidence="7">
    <location>
        <begin position="73"/>
        <end position="93"/>
    </location>
</feature>
<evidence type="ECO:0000256" key="2">
    <source>
        <dbReference type="ARBA" id="ARBA00010350"/>
    </source>
</evidence>
<feature type="transmembrane region" description="Helical" evidence="7">
    <location>
        <begin position="105"/>
        <end position="125"/>
    </location>
</feature>
<keyword evidence="4 7" id="KW-0812">Transmembrane</keyword>
<feature type="transmembrane region" description="Helical" evidence="7">
    <location>
        <begin position="190"/>
        <end position="213"/>
    </location>
</feature>
<feature type="transmembrane region" description="Helical" evidence="7">
    <location>
        <begin position="49"/>
        <end position="66"/>
    </location>
</feature>
<evidence type="ECO:0000256" key="5">
    <source>
        <dbReference type="ARBA" id="ARBA00022989"/>
    </source>
</evidence>
<feature type="transmembrane region" description="Helical" evidence="7">
    <location>
        <begin position="137"/>
        <end position="155"/>
    </location>
</feature>
<evidence type="ECO:0000256" key="6">
    <source>
        <dbReference type="ARBA" id="ARBA00023136"/>
    </source>
</evidence>
<dbReference type="EMBL" id="JBHRTD010000017">
    <property type="protein sequence ID" value="MFC3139603.1"/>
    <property type="molecule type" value="Genomic_DNA"/>
</dbReference>
<name>A0ABV7GFX4_9GAMM</name>
<keyword evidence="6 7" id="KW-0472">Membrane</keyword>
<feature type="transmembrane region" description="Helical" evidence="7">
    <location>
        <begin position="24"/>
        <end position="43"/>
    </location>
</feature>
<comment type="subcellular location">
    <subcellularLocation>
        <location evidence="1">Cell membrane</location>
        <topology evidence="1">Multi-pass membrane protein</topology>
    </subcellularLocation>
</comment>
<dbReference type="RefSeq" id="WP_248936111.1">
    <property type="nucleotide sequence ID" value="NZ_JAKILF010000004.1"/>
</dbReference>